<evidence type="ECO:0000256" key="5">
    <source>
        <dbReference type="ARBA" id="ARBA00023136"/>
    </source>
</evidence>
<protein>
    <recommendedName>
        <fullName evidence="9">Gustatory receptor</fullName>
    </recommendedName>
</protein>
<comment type="subcellular location">
    <subcellularLocation>
        <location evidence="1">Cell membrane</location>
        <topology evidence="1">Multi-pass membrane protein</topology>
    </subcellularLocation>
</comment>
<feature type="transmembrane region" description="Helical" evidence="6">
    <location>
        <begin position="224"/>
        <end position="242"/>
    </location>
</feature>
<dbReference type="AlphaFoldDB" id="A0A9N8KYC9"/>
<dbReference type="Proteomes" id="UP001154114">
    <property type="component" value="Chromosome 17"/>
</dbReference>
<proteinExistence type="predicted"/>
<evidence type="ECO:0000256" key="4">
    <source>
        <dbReference type="ARBA" id="ARBA00022989"/>
    </source>
</evidence>
<dbReference type="GO" id="GO:0050909">
    <property type="term" value="P:sensory perception of taste"/>
    <property type="evidence" value="ECO:0007669"/>
    <property type="project" value="InterPro"/>
</dbReference>
<keyword evidence="5 6" id="KW-0472">Membrane</keyword>
<feature type="transmembrane region" description="Helical" evidence="6">
    <location>
        <begin position="48"/>
        <end position="68"/>
    </location>
</feature>
<sequence>MKSHGMRWSDVKPQLGTSKVADMAQPPVLVNTYMKVNEKPYIDNVSKIFIYIELLLAAGSFYIMSIFYVMEIDLLNVVVILFFVQCLFYIVFNLVSIKRLQRYYNELNVFDKELLVTIITSFINILICCYKVSISIIKDDVQLSFYIMYVGFSIGIMLPLFAPCMLGDQVHNEVRRLRELIASRLYENQLDKASRGMARALLAWTETRDLSFSLLRMLDIDISLPFKFVGLLVTYLIILLQFQKVINP</sequence>
<dbReference type="Pfam" id="PF08395">
    <property type="entry name" value="7tm_7"/>
    <property type="match status" value="1"/>
</dbReference>
<keyword evidence="3 6" id="KW-0812">Transmembrane</keyword>
<evidence type="ECO:0000256" key="2">
    <source>
        <dbReference type="ARBA" id="ARBA00022475"/>
    </source>
</evidence>
<feature type="transmembrane region" description="Helical" evidence="6">
    <location>
        <begin position="143"/>
        <end position="166"/>
    </location>
</feature>
<keyword evidence="4 6" id="KW-1133">Transmembrane helix</keyword>
<evidence type="ECO:0000256" key="1">
    <source>
        <dbReference type="ARBA" id="ARBA00004651"/>
    </source>
</evidence>
<reference evidence="7" key="1">
    <citation type="submission" date="2021-12" db="EMBL/GenBank/DDBJ databases">
        <authorList>
            <person name="King R."/>
        </authorList>
    </citation>
    <scope>NUCLEOTIDE SEQUENCE</scope>
</reference>
<feature type="transmembrane region" description="Helical" evidence="6">
    <location>
        <begin position="74"/>
        <end position="95"/>
    </location>
</feature>
<feature type="transmembrane region" description="Helical" evidence="6">
    <location>
        <begin position="115"/>
        <end position="137"/>
    </location>
</feature>
<gene>
    <name evidence="7" type="ORF">CINC_LOCUS4254</name>
</gene>
<keyword evidence="8" id="KW-1185">Reference proteome</keyword>
<keyword evidence="2" id="KW-1003">Cell membrane</keyword>
<evidence type="ECO:0008006" key="9">
    <source>
        <dbReference type="Google" id="ProtNLM"/>
    </source>
</evidence>
<dbReference type="GO" id="GO:0005886">
    <property type="term" value="C:plasma membrane"/>
    <property type="evidence" value="ECO:0007669"/>
    <property type="project" value="UniProtKB-SubCell"/>
</dbReference>
<evidence type="ECO:0000256" key="3">
    <source>
        <dbReference type="ARBA" id="ARBA00022692"/>
    </source>
</evidence>
<name>A0A9N8KYC9_CHRIL</name>
<evidence type="ECO:0000313" key="8">
    <source>
        <dbReference type="Proteomes" id="UP001154114"/>
    </source>
</evidence>
<dbReference type="OrthoDB" id="7280611at2759"/>
<dbReference type="EMBL" id="LR824020">
    <property type="protein sequence ID" value="CAD0202592.1"/>
    <property type="molecule type" value="Genomic_DNA"/>
</dbReference>
<evidence type="ECO:0000256" key="6">
    <source>
        <dbReference type="SAM" id="Phobius"/>
    </source>
</evidence>
<organism evidence="7 8">
    <name type="scientific">Chrysodeixis includens</name>
    <name type="common">Soybean looper</name>
    <name type="synonym">Pseudoplusia includens</name>
    <dbReference type="NCBI Taxonomy" id="689277"/>
    <lineage>
        <taxon>Eukaryota</taxon>
        <taxon>Metazoa</taxon>
        <taxon>Ecdysozoa</taxon>
        <taxon>Arthropoda</taxon>
        <taxon>Hexapoda</taxon>
        <taxon>Insecta</taxon>
        <taxon>Pterygota</taxon>
        <taxon>Neoptera</taxon>
        <taxon>Endopterygota</taxon>
        <taxon>Lepidoptera</taxon>
        <taxon>Glossata</taxon>
        <taxon>Ditrysia</taxon>
        <taxon>Noctuoidea</taxon>
        <taxon>Noctuidae</taxon>
        <taxon>Plusiinae</taxon>
        <taxon>Chrysodeixis</taxon>
    </lineage>
</organism>
<dbReference type="InterPro" id="IPR013604">
    <property type="entry name" value="7TM_chemorcpt"/>
</dbReference>
<accession>A0A9N8KYC9</accession>
<evidence type="ECO:0000313" key="7">
    <source>
        <dbReference type="EMBL" id="CAD0202592.1"/>
    </source>
</evidence>